<proteinExistence type="predicted"/>
<dbReference type="Gene3D" id="1.20.1050.10">
    <property type="match status" value="2"/>
</dbReference>
<dbReference type="PANTHER" id="PTHR12289:SF41">
    <property type="entry name" value="FAILED AXON CONNECTIONS-RELATED"/>
    <property type="match status" value="1"/>
</dbReference>
<name>A0AAP3UYI7_9PROT</name>
<dbReference type="Proteomes" id="UP001301140">
    <property type="component" value="Unassembled WGS sequence"/>
</dbReference>
<sequence>MDLPVTDAPSPPRGAPLEGPVIRLVQFPPVWGRNVSPFTLKLETWLRLAGIPFEAAHSMKLHKAPKGKLPYIVDNGVKVADSSLVIEHLKRTRGIDPDAALGPHERAAALALQRLFEDHLYFILAWSRWIDPAGWEAVSEGFFDGVPAMLRGPLRPLMRRQVRRMLWLQGIARYSPEEILELAREDLEAAACHLGDKPFFMGEQLTTIDAVVYGFLANIIFVPVETDLKRLALGYPNLVAFCETMEQGLYGDSC</sequence>
<dbReference type="AlphaFoldDB" id="A0AAP3UYI7"/>
<dbReference type="InterPro" id="IPR040079">
    <property type="entry name" value="Glutathione_S-Trfase"/>
</dbReference>
<dbReference type="CDD" id="cd03080">
    <property type="entry name" value="GST_N_Metaxin_like"/>
    <property type="match status" value="1"/>
</dbReference>
<dbReference type="Pfam" id="PF17172">
    <property type="entry name" value="GST_N_4"/>
    <property type="match status" value="1"/>
</dbReference>
<dbReference type="InterPro" id="IPR012336">
    <property type="entry name" value="Thioredoxin-like_fold"/>
</dbReference>
<dbReference type="RefSeq" id="WP_327787483.1">
    <property type="nucleotide sequence ID" value="NZ_JARGEQ010000008.1"/>
</dbReference>
<accession>A0AAP3UYI7</accession>
<dbReference type="InterPro" id="IPR036249">
    <property type="entry name" value="Thioredoxin-like_sf"/>
</dbReference>
<dbReference type="InterPro" id="IPR050931">
    <property type="entry name" value="Mito_Protein_Transport_Metaxin"/>
</dbReference>
<dbReference type="SFLD" id="SFLDS00019">
    <property type="entry name" value="Glutathione_Transferase_(cytos"/>
    <property type="match status" value="1"/>
</dbReference>
<dbReference type="Pfam" id="PF17171">
    <property type="entry name" value="GST_C_6"/>
    <property type="match status" value="1"/>
</dbReference>
<dbReference type="InterPro" id="IPR026928">
    <property type="entry name" value="FAX/IsoI-like"/>
</dbReference>
<protein>
    <submittedName>
        <fullName evidence="3">Glutathione S-transferase family protein</fullName>
    </submittedName>
</protein>
<dbReference type="SFLD" id="SFLDG01200">
    <property type="entry name" value="SUF1.1"/>
    <property type="match status" value="1"/>
</dbReference>
<dbReference type="EMBL" id="JARGEQ010000008">
    <property type="protein sequence ID" value="MDF1585071.1"/>
    <property type="molecule type" value="Genomic_DNA"/>
</dbReference>
<reference evidence="3 4" key="1">
    <citation type="submission" date="2023-03" db="EMBL/GenBank/DDBJ databases">
        <title>YIM 152171 draft genome.</title>
        <authorList>
            <person name="Yang Z."/>
        </authorList>
    </citation>
    <scope>NUCLEOTIDE SEQUENCE [LARGE SCALE GENOMIC DNA]</scope>
    <source>
        <strain evidence="3 4">YIM 152171</strain>
    </source>
</reference>
<evidence type="ECO:0000313" key="3">
    <source>
        <dbReference type="EMBL" id="MDF1585071.1"/>
    </source>
</evidence>
<dbReference type="Gene3D" id="3.40.30.10">
    <property type="entry name" value="Glutaredoxin"/>
    <property type="match status" value="1"/>
</dbReference>
<evidence type="ECO:0000259" key="1">
    <source>
        <dbReference type="Pfam" id="PF17171"/>
    </source>
</evidence>
<organism evidence="3 4">
    <name type="scientific">Marinimicrococcus flavescens</name>
    <dbReference type="NCBI Taxonomy" id="3031815"/>
    <lineage>
        <taxon>Bacteria</taxon>
        <taxon>Pseudomonadati</taxon>
        <taxon>Pseudomonadota</taxon>
        <taxon>Alphaproteobacteria</taxon>
        <taxon>Geminicoccales</taxon>
        <taxon>Geminicoccaceae</taxon>
        <taxon>Marinimicrococcus</taxon>
    </lineage>
</organism>
<evidence type="ECO:0000313" key="4">
    <source>
        <dbReference type="Proteomes" id="UP001301140"/>
    </source>
</evidence>
<evidence type="ECO:0000259" key="2">
    <source>
        <dbReference type="Pfam" id="PF17172"/>
    </source>
</evidence>
<feature type="domain" description="Metaxin glutathione S-transferase" evidence="1">
    <location>
        <begin position="183"/>
        <end position="245"/>
    </location>
</feature>
<gene>
    <name evidence="3" type="ORF">PZ740_01575</name>
</gene>
<dbReference type="SFLD" id="SFLDG01180">
    <property type="entry name" value="SUF1"/>
    <property type="match status" value="1"/>
</dbReference>
<dbReference type="CDD" id="cd03193">
    <property type="entry name" value="GST_C_Metaxin"/>
    <property type="match status" value="1"/>
</dbReference>
<feature type="domain" description="Thioredoxin-like fold" evidence="2">
    <location>
        <begin position="37"/>
        <end position="133"/>
    </location>
</feature>
<dbReference type="InterPro" id="IPR033468">
    <property type="entry name" value="Metaxin_GST"/>
</dbReference>
<dbReference type="InterPro" id="IPR036282">
    <property type="entry name" value="Glutathione-S-Trfase_C_sf"/>
</dbReference>
<dbReference type="PANTHER" id="PTHR12289">
    <property type="entry name" value="METAXIN RELATED"/>
    <property type="match status" value="1"/>
</dbReference>
<dbReference type="SUPFAM" id="SSF52833">
    <property type="entry name" value="Thioredoxin-like"/>
    <property type="match status" value="1"/>
</dbReference>
<dbReference type="SUPFAM" id="SSF47616">
    <property type="entry name" value="GST C-terminal domain-like"/>
    <property type="match status" value="1"/>
</dbReference>
<keyword evidence="4" id="KW-1185">Reference proteome</keyword>
<comment type="caution">
    <text evidence="3">The sequence shown here is derived from an EMBL/GenBank/DDBJ whole genome shotgun (WGS) entry which is preliminary data.</text>
</comment>